<feature type="domain" description="Pesticin C-terminal" evidence="3">
    <location>
        <begin position="11"/>
        <end position="176"/>
    </location>
</feature>
<accession>A0AA94HRE2</accession>
<dbReference type="SUPFAM" id="SSF53955">
    <property type="entry name" value="Lysozyme-like"/>
    <property type="match status" value="1"/>
</dbReference>
<evidence type="ECO:0000256" key="2">
    <source>
        <dbReference type="ARBA" id="ARBA00022638"/>
    </source>
</evidence>
<comment type="caution">
    <text evidence="4">The sequence shown here is derived from an EMBL/GenBank/DDBJ whole genome shotgun (WGS) entry which is preliminary data.</text>
</comment>
<dbReference type="RefSeq" id="WP_072311425.1">
    <property type="nucleotide sequence ID" value="NZ_FPIW01000008.1"/>
</dbReference>
<evidence type="ECO:0000313" key="4">
    <source>
        <dbReference type="EMBL" id="SFW30341.1"/>
    </source>
</evidence>
<dbReference type="GO" id="GO:0042742">
    <property type="term" value="P:defense response to bacterium"/>
    <property type="evidence" value="ECO:0007669"/>
    <property type="project" value="UniProtKB-KW"/>
</dbReference>
<dbReference type="Pfam" id="PF16754">
    <property type="entry name" value="Pesticin"/>
    <property type="match status" value="1"/>
</dbReference>
<dbReference type="InterPro" id="IPR031922">
    <property type="entry name" value="Pesticin_C"/>
</dbReference>
<dbReference type="InterPro" id="IPR023346">
    <property type="entry name" value="Lysozyme-like_dom_sf"/>
</dbReference>
<keyword evidence="2" id="KW-0081">Bacteriolytic enzyme</keyword>
<dbReference type="GO" id="GO:0003796">
    <property type="term" value="F:lysozyme activity"/>
    <property type="evidence" value="ECO:0007669"/>
    <property type="project" value="InterPro"/>
</dbReference>
<dbReference type="AlphaFoldDB" id="A0AA94HRE2"/>
<dbReference type="GO" id="GO:0031640">
    <property type="term" value="P:killing of cells of another organism"/>
    <property type="evidence" value="ECO:0007669"/>
    <property type="project" value="UniProtKB-KW"/>
</dbReference>
<organism evidence="4 5">
    <name type="scientific">Desulfovibrio desulfuricans</name>
    <dbReference type="NCBI Taxonomy" id="876"/>
    <lineage>
        <taxon>Bacteria</taxon>
        <taxon>Pseudomonadati</taxon>
        <taxon>Thermodesulfobacteriota</taxon>
        <taxon>Desulfovibrionia</taxon>
        <taxon>Desulfovibrionales</taxon>
        <taxon>Desulfovibrionaceae</taxon>
        <taxon>Desulfovibrio</taxon>
    </lineage>
</organism>
<dbReference type="EMBL" id="FPIW01000008">
    <property type="protein sequence ID" value="SFW30341.1"/>
    <property type="molecule type" value="Genomic_DNA"/>
</dbReference>
<proteinExistence type="predicted"/>
<sequence>MPIETARIRAFLATVEGKQQTQGYIPCDLVGGGTANYRGGPNPERYRPMGVSGVTVATGVDLGQTDAATLVRIGVSSATVNSLRPYLGQREAAAVAVLHRLPLFVSQAVADELDAAMHRHHIGIAQARYDRDAGTGIFAQLPWQAQAAIMSIIYQRGPGSIPKFKNTWAAFVRQDWADAARRLCNGDLWAGYQSRRAAEGRLLRTIGG</sequence>
<dbReference type="CDD" id="cd16902">
    <property type="entry name" value="pesticin_lyz"/>
    <property type="match status" value="1"/>
</dbReference>
<evidence type="ECO:0000256" key="1">
    <source>
        <dbReference type="ARBA" id="ARBA00022529"/>
    </source>
</evidence>
<dbReference type="Proteomes" id="UP000182680">
    <property type="component" value="Unassembled WGS sequence"/>
</dbReference>
<evidence type="ECO:0000259" key="3">
    <source>
        <dbReference type="Pfam" id="PF16754"/>
    </source>
</evidence>
<reference evidence="5" key="1">
    <citation type="submission" date="2016-11" db="EMBL/GenBank/DDBJ databases">
        <authorList>
            <person name="Jaros S."/>
            <person name="Januszkiewicz K."/>
            <person name="Wedrychowicz H."/>
        </authorList>
    </citation>
    <scope>NUCLEOTIDE SEQUENCE [LARGE SCALE GENOMIC DNA]</scope>
    <source>
        <strain evidence="5">DSM 7057</strain>
    </source>
</reference>
<dbReference type="Gene3D" id="1.10.530.40">
    <property type="match status" value="1"/>
</dbReference>
<protein>
    <submittedName>
        <fullName evidence="4">Toxin homologue of phage lysozyme</fullName>
    </submittedName>
</protein>
<gene>
    <name evidence="4" type="ORF">SAMN02910291_00758</name>
</gene>
<dbReference type="InterPro" id="IPR023347">
    <property type="entry name" value="Lysozyme_dom_sf"/>
</dbReference>
<name>A0AA94HRE2_DESDE</name>
<keyword evidence="1" id="KW-0929">Antimicrobial</keyword>
<evidence type="ECO:0000313" key="5">
    <source>
        <dbReference type="Proteomes" id="UP000182680"/>
    </source>
</evidence>